<evidence type="ECO:0000256" key="6">
    <source>
        <dbReference type="ARBA" id="ARBA00022927"/>
    </source>
</evidence>
<keyword evidence="9" id="KW-0472">Membrane</keyword>
<dbReference type="Pfam" id="PF02699">
    <property type="entry name" value="YajC"/>
    <property type="match status" value="1"/>
</dbReference>
<organism evidence="11 12">
    <name type="scientific">Streptococcus cuniculipharyngis</name>
    <dbReference type="NCBI Taxonomy" id="1562651"/>
    <lineage>
        <taxon>Bacteria</taxon>
        <taxon>Bacillati</taxon>
        <taxon>Bacillota</taxon>
        <taxon>Bacilli</taxon>
        <taxon>Lactobacillales</taxon>
        <taxon>Streptococcaceae</taxon>
        <taxon>Streptococcus</taxon>
    </lineage>
</organism>
<comment type="similarity">
    <text evidence="2">Belongs to the YajC family.</text>
</comment>
<proteinExistence type="inferred from homology"/>
<dbReference type="EMBL" id="VOHL01000003">
    <property type="protein sequence ID" value="TWS97628.1"/>
    <property type="molecule type" value="Genomic_DNA"/>
</dbReference>
<evidence type="ECO:0000256" key="5">
    <source>
        <dbReference type="ARBA" id="ARBA00022692"/>
    </source>
</evidence>
<dbReference type="GO" id="GO:0005886">
    <property type="term" value="C:plasma membrane"/>
    <property type="evidence" value="ECO:0007669"/>
    <property type="project" value="UniProtKB-SubCell"/>
</dbReference>
<dbReference type="OrthoDB" id="9800132at2"/>
<evidence type="ECO:0000256" key="3">
    <source>
        <dbReference type="ARBA" id="ARBA00022448"/>
    </source>
</evidence>
<comment type="subcellular location">
    <subcellularLocation>
        <location evidence="1">Cell membrane</location>
        <topology evidence="1">Single-pass membrane protein</topology>
    </subcellularLocation>
</comment>
<reference evidence="11 12" key="1">
    <citation type="submission" date="2019-08" db="EMBL/GenBank/DDBJ databases">
        <authorList>
            <person name="Lei W."/>
        </authorList>
    </citation>
    <scope>NUCLEOTIDE SEQUENCE [LARGE SCALE GENOMIC DNA]</scope>
    <source>
        <strain evidence="11 12">CCUG 66496</strain>
    </source>
</reference>
<evidence type="ECO:0000256" key="7">
    <source>
        <dbReference type="ARBA" id="ARBA00022989"/>
    </source>
</evidence>
<comment type="caution">
    <text evidence="11">The sequence shown here is derived from an EMBL/GenBank/DDBJ whole genome shotgun (WGS) entry which is preliminary data.</text>
</comment>
<evidence type="ECO:0000256" key="2">
    <source>
        <dbReference type="ARBA" id="ARBA00006742"/>
    </source>
</evidence>
<evidence type="ECO:0000256" key="1">
    <source>
        <dbReference type="ARBA" id="ARBA00004162"/>
    </source>
</evidence>
<evidence type="ECO:0000313" key="12">
    <source>
        <dbReference type="Proteomes" id="UP000317430"/>
    </source>
</evidence>
<evidence type="ECO:0000256" key="8">
    <source>
        <dbReference type="ARBA" id="ARBA00023010"/>
    </source>
</evidence>
<dbReference type="RefSeq" id="WP_146567280.1">
    <property type="nucleotide sequence ID" value="NZ_VOHL01000003.1"/>
</dbReference>
<name>A0A5C5SAB3_9STRE</name>
<dbReference type="GO" id="GO:0015031">
    <property type="term" value="P:protein transport"/>
    <property type="evidence" value="ECO:0007669"/>
    <property type="project" value="UniProtKB-KW"/>
</dbReference>
<evidence type="ECO:0000256" key="9">
    <source>
        <dbReference type="ARBA" id="ARBA00023136"/>
    </source>
</evidence>
<dbReference type="NCBIfam" id="TIGR00739">
    <property type="entry name" value="yajC"/>
    <property type="match status" value="1"/>
</dbReference>
<feature type="region of interest" description="Disordered" evidence="10">
    <location>
        <begin position="87"/>
        <end position="110"/>
    </location>
</feature>
<dbReference type="Proteomes" id="UP000317430">
    <property type="component" value="Unassembled WGS sequence"/>
</dbReference>
<evidence type="ECO:0000313" key="11">
    <source>
        <dbReference type="EMBL" id="TWS97628.1"/>
    </source>
</evidence>
<dbReference type="SMART" id="SM01323">
    <property type="entry name" value="YajC"/>
    <property type="match status" value="1"/>
</dbReference>
<dbReference type="NCBIfam" id="NF005100">
    <property type="entry name" value="PRK06531.1"/>
    <property type="match status" value="1"/>
</dbReference>
<sequence length="110" mass="12253">MSTILIFLVMLAMIFWMQQQQKKQARKAEEERSQLTKGDEVVTIGGMYAIVDEVDLANKKIVLDVDGVYLTFELTAIKRVVAKANIPSATSPSTDSSEAVDLTNQEKTEE</sequence>
<gene>
    <name evidence="11" type="primary">yajC</name>
    <name evidence="11" type="ORF">FRX57_04885</name>
</gene>
<keyword evidence="12" id="KW-1185">Reference proteome</keyword>
<dbReference type="AlphaFoldDB" id="A0A5C5SAB3"/>
<keyword evidence="6" id="KW-0653">Protein transport</keyword>
<keyword evidence="8" id="KW-0811">Translocation</keyword>
<dbReference type="PANTHER" id="PTHR33909:SF1">
    <property type="entry name" value="SEC TRANSLOCON ACCESSORY COMPLEX SUBUNIT YAJC"/>
    <property type="match status" value="1"/>
</dbReference>
<keyword evidence="4" id="KW-1003">Cell membrane</keyword>
<keyword evidence="3" id="KW-0813">Transport</keyword>
<protein>
    <submittedName>
        <fullName evidence="11">Preprotein translocase subunit YajC</fullName>
    </submittedName>
</protein>
<accession>A0A5C5SAB3</accession>
<dbReference type="PANTHER" id="PTHR33909">
    <property type="entry name" value="SEC TRANSLOCON ACCESSORY COMPLEX SUBUNIT YAJC"/>
    <property type="match status" value="1"/>
</dbReference>
<evidence type="ECO:0000256" key="4">
    <source>
        <dbReference type="ARBA" id="ARBA00022475"/>
    </source>
</evidence>
<keyword evidence="5" id="KW-0812">Transmembrane</keyword>
<feature type="compositionally biased region" description="Polar residues" evidence="10">
    <location>
        <begin position="87"/>
        <end position="103"/>
    </location>
</feature>
<dbReference type="InterPro" id="IPR003849">
    <property type="entry name" value="Preprotein_translocase_YajC"/>
</dbReference>
<evidence type="ECO:0000256" key="10">
    <source>
        <dbReference type="SAM" id="MobiDB-lite"/>
    </source>
</evidence>
<keyword evidence="7" id="KW-1133">Transmembrane helix</keyword>